<dbReference type="CDD" id="cd24052">
    <property type="entry name" value="ASKHA_NBD_HpPPX-GppA-like"/>
    <property type="match status" value="1"/>
</dbReference>
<dbReference type="InterPro" id="IPR050273">
    <property type="entry name" value="GppA/Ppx_hydrolase"/>
</dbReference>
<gene>
    <name evidence="3" type="ORF">psyc5s11_22100</name>
</gene>
<dbReference type="RefSeq" id="WP_224037664.1">
    <property type="nucleotide sequence ID" value="NZ_AP024849.1"/>
</dbReference>
<accession>A0ABM7T3D0</accession>
<keyword evidence="4" id="KW-1185">Reference proteome</keyword>
<dbReference type="PANTHER" id="PTHR30005:SF0">
    <property type="entry name" value="RETROGRADE REGULATION PROTEIN 2"/>
    <property type="match status" value="1"/>
</dbReference>
<dbReference type="PANTHER" id="PTHR30005">
    <property type="entry name" value="EXOPOLYPHOSPHATASE"/>
    <property type="match status" value="1"/>
</dbReference>
<dbReference type="Proteomes" id="UP000824633">
    <property type="component" value="Chromosome"/>
</dbReference>
<dbReference type="Pfam" id="PF02541">
    <property type="entry name" value="Ppx-GppA"/>
    <property type="match status" value="1"/>
</dbReference>
<comment type="similarity">
    <text evidence="1">Belongs to the GppA/Ppx family.</text>
</comment>
<dbReference type="InterPro" id="IPR043129">
    <property type="entry name" value="ATPase_NBD"/>
</dbReference>
<proteinExistence type="inferred from homology"/>
<evidence type="ECO:0000313" key="3">
    <source>
        <dbReference type="EMBL" id="BCZ46143.1"/>
    </source>
</evidence>
<dbReference type="EMBL" id="AP024849">
    <property type="protein sequence ID" value="BCZ46143.1"/>
    <property type="molecule type" value="Genomic_DNA"/>
</dbReference>
<reference evidence="4" key="1">
    <citation type="submission" date="2021-07" db="EMBL/GenBank/DDBJ databases">
        <title>Complete genome sequencing of a Clostridium isolate.</title>
        <authorList>
            <person name="Ueki A."/>
            <person name="Tonouchi A."/>
        </authorList>
    </citation>
    <scope>NUCLEOTIDE SEQUENCE [LARGE SCALE GENOMIC DNA]</scope>
    <source>
        <strain evidence="4">C5S11</strain>
    </source>
</reference>
<name>A0ABM7T3D0_9CLOT</name>
<protein>
    <recommendedName>
        <fullName evidence="2">Ppx/GppA phosphatase N-terminal domain-containing protein</fullName>
    </recommendedName>
</protein>
<evidence type="ECO:0000259" key="2">
    <source>
        <dbReference type="Pfam" id="PF02541"/>
    </source>
</evidence>
<dbReference type="Gene3D" id="3.30.420.150">
    <property type="entry name" value="Exopolyphosphatase. Domain 2"/>
    <property type="match status" value="1"/>
</dbReference>
<evidence type="ECO:0000256" key="1">
    <source>
        <dbReference type="ARBA" id="ARBA00007125"/>
    </source>
</evidence>
<sequence>MIYGIIDLGSNTIRLSLYKFENEEIELLLNKKTMAGLAGYVKDSNLSGKGIEIACKVLKEYKDILENFNVENYSVFSTASLRNINNTKDVVEVIKSETSFDVDVISGEDEARLDFVGATQIMDVTDGLLIDIGGGSTELVLYKNKTIIDAVSIPIGSLNLFCKCVSNILPTKDEKKEIKKLVTKELDEIFKTPEVSSKLKNCELICGVGGTVRATKRLINDRYSLPEFNKEIKTKSLKKLLKSLSKPNKDTLKNILQVVPERVHTVVPGIIILDTIAKYFESETIIVSRYGVREGYLYNKVLKRGV</sequence>
<evidence type="ECO:0000313" key="4">
    <source>
        <dbReference type="Proteomes" id="UP000824633"/>
    </source>
</evidence>
<dbReference type="Gene3D" id="3.30.420.40">
    <property type="match status" value="1"/>
</dbReference>
<feature type="domain" description="Ppx/GppA phosphatase N-terminal" evidence="2">
    <location>
        <begin position="25"/>
        <end position="303"/>
    </location>
</feature>
<organism evidence="3 4">
    <name type="scientific">Clostridium gelidum</name>
    <dbReference type="NCBI Taxonomy" id="704125"/>
    <lineage>
        <taxon>Bacteria</taxon>
        <taxon>Bacillati</taxon>
        <taxon>Bacillota</taxon>
        <taxon>Clostridia</taxon>
        <taxon>Eubacteriales</taxon>
        <taxon>Clostridiaceae</taxon>
        <taxon>Clostridium</taxon>
    </lineage>
</organism>
<dbReference type="SUPFAM" id="SSF53067">
    <property type="entry name" value="Actin-like ATPase domain"/>
    <property type="match status" value="2"/>
</dbReference>
<dbReference type="InterPro" id="IPR003695">
    <property type="entry name" value="Ppx_GppA_N"/>
</dbReference>